<dbReference type="InterPro" id="IPR022573">
    <property type="entry name" value="DUF2887"/>
</dbReference>
<dbReference type="OrthoDB" id="468313at2"/>
<dbReference type="Pfam" id="PF11103">
    <property type="entry name" value="DUF2887"/>
    <property type="match status" value="1"/>
</dbReference>
<dbReference type="RefSeq" id="WP_146296601.1">
    <property type="nucleotide sequence ID" value="NZ_CP042326.1"/>
</dbReference>
<dbReference type="KEGG" id="enn:FRE64_12910"/>
<dbReference type="AlphaFoldDB" id="A0A5B8NQD5"/>
<dbReference type="PANTHER" id="PTHR35586">
    <property type="entry name" value="SLL1691 PROTEIN"/>
    <property type="match status" value="1"/>
</dbReference>
<dbReference type="Proteomes" id="UP000318453">
    <property type="component" value="Chromosome"/>
</dbReference>
<accession>A0A5B8NQD5</accession>
<dbReference type="PANTHER" id="PTHR35586:SF2">
    <property type="entry name" value="SLL1542 PROTEIN"/>
    <property type="match status" value="1"/>
</dbReference>
<reference evidence="1 2" key="1">
    <citation type="submission" date="2019-08" db="EMBL/GenBank/DDBJ databases">
        <title>Carotenoids and Carotenoid Binding Proteins in the Halophilic Cyanobacterium Euhalothece sp. ZM00.</title>
        <authorList>
            <person name="Cho S.M."/>
            <person name="Song J.Y."/>
            <person name="Park Y.-I."/>
        </authorList>
    </citation>
    <scope>NUCLEOTIDE SEQUENCE [LARGE SCALE GENOMIC DNA]</scope>
    <source>
        <strain evidence="1 2">Z-M001</strain>
    </source>
</reference>
<dbReference type="NCBIfam" id="TIGR01784">
    <property type="entry name" value="T_den_put_tspse"/>
    <property type="match status" value="1"/>
</dbReference>
<evidence type="ECO:0000313" key="1">
    <source>
        <dbReference type="EMBL" id="QDZ40761.1"/>
    </source>
</evidence>
<name>A0A5B8NQD5_9CHRO</name>
<proteinExistence type="predicted"/>
<dbReference type="EMBL" id="CP042326">
    <property type="protein sequence ID" value="QDZ40761.1"/>
    <property type="molecule type" value="Genomic_DNA"/>
</dbReference>
<gene>
    <name evidence="1" type="ORF">FRE64_12910</name>
</gene>
<evidence type="ECO:0000313" key="2">
    <source>
        <dbReference type="Proteomes" id="UP000318453"/>
    </source>
</evidence>
<keyword evidence="2" id="KW-1185">Reference proteome</keyword>
<organism evidence="1 2">
    <name type="scientific">Euhalothece natronophila Z-M001</name>
    <dbReference type="NCBI Taxonomy" id="522448"/>
    <lineage>
        <taxon>Bacteria</taxon>
        <taxon>Bacillati</taxon>
        <taxon>Cyanobacteriota</taxon>
        <taxon>Cyanophyceae</taxon>
        <taxon>Oscillatoriophycideae</taxon>
        <taxon>Chroococcales</taxon>
        <taxon>Halothecacae</taxon>
        <taxon>Halothece cluster</taxon>
        <taxon>Euhalothece</taxon>
    </lineage>
</organism>
<protein>
    <submittedName>
        <fullName evidence="1">Rpn family recombination-promoting nuclease/putative transposase</fullName>
    </submittedName>
</protein>
<dbReference type="InterPro" id="IPR010106">
    <property type="entry name" value="RpnA"/>
</dbReference>
<sequence length="279" mass="32606">MKTDSLFYRLFQIRPQLFFELLSGSSQADCNYQFTSVEVKQLAFRIDGIFFPSSGNKKDPFYVVEVQFQPDEQLYSRIFSELFLYIKQYQPVHPWQVVVIYPTRTIERNSEPHFQPLLNLEQVRRIYLDELEEGENCPLGVRLVKLITSKETEVSQQAQRLLESVSREVKETKLRNDIIDLIESIMVYKFPKMSRKEIAAMLGVDDLKQTRFYQEVFTEGKQEGKLEGKQEGKLEGKQEGKLEAVSRMLDSGVELNTIAQWLDLPLEMVKKEANKKKQS</sequence>